<dbReference type="Proteomes" id="UP000248925">
    <property type="component" value="Unassembled WGS sequence"/>
</dbReference>
<proteinExistence type="predicted"/>
<dbReference type="AlphaFoldDB" id="A0A2W4F7R8"/>
<name>A0A2W4F7R8_9HYPH</name>
<dbReference type="RefSeq" id="WP_111158220.1">
    <property type="nucleotide sequence ID" value="NZ_PCDP01000001.1"/>
</dbReference>
<evidence type="ECO:0000313" key="4">
    <source>
        <dbReference type="Proteomes" id="UP000248925"/>
    </source>
</evidence>
<evidence type="ECO:0000313" key="3">
    <source>
        <dbReference type="EMBL" id="PZM16890.1"/>
    </source>
</evidence>
<accession>A0A2W4F7R8</accession>
<keyword evidence="2" id="KW-0378">Hydrolase</keyword>
<organism evidence="3 4">
    <name type="scientific">Rhizobium tubonense</name>
    <dbReference type="NCBI Taxonomy" id="484088"/>
    <lineage>
        <taxon>Bacteria</taxon>
        <taxon>Pseudomonadati</taxon>
        <taxon>Pseudomonadota</taxon>
        <taxon>Alphaproteobacteria</taxon>
        <taxon>Hyphomicrobiales</taxon>
        <taxon>Rhizobiaceae</taxon>
        <taxon>Rhizobium/Agrobacterium group</taxon>
        <taxon>Rhizobium</taxon>
    </lineage>
</organism>
<protein>
    <submittedName>
        <fullName evidence="3">Polyhydroxybutyrate depolymerase</fullName>
    </submittedName>
</protein>
<dbReference type="InterPro" id="IPR010126">
    <property type="entry name" value="Esterase_phb"/>
</dbReference>
<keyword evidence="4" id="KW-1185">Reference proteome</keyword>
<dbReference type="InterPro" id="IPR050955">
    <property type="entry name" value="Plant_Biomass_Hydrol_Est"/>
</dbReference>
<dbReference type="NCBIfam" id="TIGR01840">
    <property type="entry name" value="esterase_phb"/>
    <property type="match status" value="1"/>
</dbReference>
<dbReference type="PANTHER" id="PTHR43037">
    <property type="entry name" value="UNNAMED PRODUCT-RELATED"/>
    <property type="match status" value="1"/>
</dbReference>
<sequence>MRLKIPRRLTRLLVDPTQFQKFVFPGLIPPAKAKPRTAAQRLAEVTGFGRNPGNLRMLEYVPEKVVGAMPLVVVLHGCTQNAADFDRAAGWTSLARANGFAVLYPEQKPSNNANLCFNWFRPSAVARDRGETGSIHEMIEFVSQRHAIDANRIFVVGLSAGGAMASALLATYPELFNAGAIVAGLPFGAARDAMSAMSAMNNAPGRTPQEWAEFVKQVSPEAPRFPAVSIWHGNADRVVSSSNADASVSQWLGVHGLKKTAKPKKQNFDGGNRQQWLDANGVPIVELVVLDGFGHGMPVGQPTKAKRPANETERFMLPAALSAAEELIKSWKLGRL</sequence>
<dbReference type="Pfam" id="PF10503">
    <property type="entry name" value="Esterase_PHB"/>
    <property type="match status" value="1"/>
</dbReference>
<reference evidence="3 4" key="1">
    <citation type="journal article" date="2018" name="Sci. Rep.">
        <title>Rhizobium tumorigenes sp. nov., a novel plant tumorigenic bacterium isolated from cane gall tumors on thornless blackberry.</title>
        <authorList>
            <person name="Kuzmanovi N."/>
            <person name="Smalla K."/>
            <person name="Gronow S."/>
            <person name="PuBawska J."/>
        </authorList>
    </citation>
    <scope>NUCLEOTIDE SEQUENCE [LARGE SCALE GENOMIC DNA]</scope>
    <source>
        <strain evidence="3 4">CCBAU 85046</strain>
    </source>
</reference>
<keyword evidence="1" id="KW-0732">Signal</keyword>
<dbReference type="EMBL" id="PCDP01000001">
    <property type="protein sequence ID" value="PZM16890.1"/>
    <property type="molecule type" value="Genomic_DNA"/>
</dbReference>
<dbReference type="Gene3D" id="3.40.50.1820">
    <property type="entry name" value="alpha/beta hydrolase"/>
    <property type="match status" value="1"/>
</dbReference>
<gene>
    <name evidence="3" type="ORF">CPY51_01165</name>
</gene>
<evidence type="ECO:0000256" key="2">
    <source>
        <dbReference type="ARBA" id="ARBA00022801"/>
    </source>
</evidence>
<dbReference type="SUPFAM" id="SSF53474">
    <property type="entry name" value="alpha/beta-Hydrolases"/>
    <property type="match status" value="1"/>
</dbReference>
<evidence type="ECO:0000256" key="1">
    <source>
        <dbReference type="ARBA" id="ARBA00022729"/>
    </source>
</evidence>
<dbReference type="OrthoDB" id="9767239at2"/>
<dbReference type="InterPro" id="IPR029058">
    <property type="entry name" value="AB_hydrolase_fold"/>
</dbReference>
<dbReference type="GO" id="GO:0016787">
    <property type="term" value="F:hydrolase activity"/>
    <property type="evidence" value="ECO:0007669"/>
    <property type="project" value="UniProtKB-KW"/>
</dbReference>
<dbReference type="PANTHER" id="PTHR43037:SF1">
    <property type="entry name" value="BLL1128 PROTEIN"/>
    <property type="match status" value="1"/>
</dbReference>
<comment type="caution">
    <text evidence="3">The sequence shown here is derived from an EMBL/GenBank/DDBJ whole genome shotgun (WGS) entry which is preliminary data.</text>
</comment>
<dbReference type="GO" id="GO:0005576">
    <property type="term" value="C:extracellular region"/>
    <property type="evidence" value="ECO:0007669"/>
    <property type="project" value="InterPro"/>
</dbReference>